<organism evidence="3 4">
    <name type="scientific">Piscirickettsia litoralis</name>
    <dbReference type="NCBI Taxonomy" id="1891921"/>
    <lineage>
        <taxon>Bacteria</taxon>
        <taxon>Pseudomonadati</taxon>
        <taxon>Pseudomonadota</taxon>
        <taxon>Gammaproteobacteria</taxon>
        <taxon>Thiotrichales</taxon>
        <taxon>Piscirickettsiaceae</taxon>
        <taxon>Piscirickettsia</taxon>
    </lineage>
</organism>
<evidence type="ECO:0000259" key="2">
    <source>
        <dbReference type="Pfam" id="PF25607"/>
    </source>
</evidence>
<dbReference type="EMBL" id="MDTU01000001">
    <property type="protein sequence ID" value="ODN42270.1"/>
    <property type="molecule type" value="Genomic_DNA"/>
</dbReference>
<dbReference type="Pfam" id="PF25607">
    <property type="entry name" value="DUF7939"/>
    <property type="match status" value="1"/>
</dbReference>
<protein>
    <recommendedName>
        <fullName evidence="2">DUF7939 domain-containing protein</fullName>
    </recommendedName>
</protein>
<dbReference type="PANTHER" id="PTHR40940">
    <property type="entry name" value="PROTEIN BATD-RELATED"/>
    <property type="match status" value="1"/>
</dbReference>
<name>A0ABX3A1B2_9GAMM</name>
<evidence type="ECO:0000256" key="1">
    <source>
        <dbReference type="SAM" id="Phobius"/>
    </source>
</evidence>
<evidence type="ECO:0000313" key="4">
    <source>
        <dbReference type="Proteomes" id="UP000094329"/>
    </source>
</evidence>
<dbReference type="Proteomes" id="UP000094329">
    <property type="component" value="Unassembled WGS sequence"/>
</dbReference>
<keyword evidence="1" id="KW-0812">Transmembrane</keyword>
<evidence type="ECO:0000313" key="3">
    <source>
        <dbReference type="EMBL" id="ODN42270.1"/>
    </source>
</evidence>
<feature type="domain" description="DUF7939" evidence="2">
    <location>
        <begin position="164"/>
        <end position="241"/>
    </location>
</feature>
<dbReference type="InterPro" id="IPR057699">
    <property type="entry name" value="DUF7939"/>
</dbReference>
<feature type="transmembrane region" description="Helical" evidence="1">
    <location>
        <begin position="114"/>
        <end position="135"/>
    </location>
</feature>
<accession>A0ABX3A1B2</accession>
<reference evidence="3 4" key="1">
    <citation type="submission" date="2016-08" db="EMBL/GenBank/DDBJ databases">
        <title>Draft genome sequence of Candidatus Piscirickettsia litoralis, from seawater.</title>
        <authorList>
            <person name="Wan X."/>
            <person name="Lee A.J."/>
            <person name="Hou S."/>
            <person name="Donachie S.P."/>
        </authorList>
    </citation>
    <scope>NUCLEOTIDE SEQUENCE [LARGE SCALE GENOMIC DNA]</scope>
    <source>
        <strain evidence="3 4">Y2</strain>
    </source>
</reference>
<dbReference type="PANTHER" id="PTHR40940:SF1">
    <property type="entry name" value="PROTEIN BATD"/>
    <property type="match status" value="1"/>
</dbReference>
<comment type="caution">
    <text evidence="3">The sequence shown here is derived from an EMBL/GenBank/DDBJ whole genome shotgun (WGS) entry which is preliminary data.</text>
</comment>
<keyword evidence="1" id="KW-1133">Transmembrane helix</keyword>
<keyword evidence="4" id="KW-1185">Reference proteome</keyword>
<proteinExistence type="predicted"/>
<gene>
    <name evidence="3" type="ORF">BGC07_04130</name>
</gene>
<keyword evidence="1" id="KW-0472">Membrane</keyword>
<dbReference type="InterPro" id="IPR025738">
    <property type="entry name" value="BatD"/>
</dbReference>
<sequence>MNVNKANVYPEQPVLEDFEKGNDIVGLRQETFAIIPIQPGKLVLPKVEIKWWNITKKRFETAILPEETIEVQAAPTTTRIPTNKIPSNVITAGTHQQPSKMSHATLTKLIDPQIIWPIISATFLALWLMTLYFYYRYRSYNRHKDKPQKINRAHEKKLNSVSKHSLKKACFENNPKQAKEELIKLAQELWSLSTPNLFALKPLVNDNAFQAVILLNQTLYSKNNKSNWQGEEFWHVIHPELKKAAKIKRNKAELPPLYPL</sequence>
<dbReference type="RefSeq" id="WP_069312067.1">
    <property type="nucleotide sequence ID" value="NZ_MDTU01000001.1"/>
</dbReference>